<evidence type="ECO:0000313" key="2">
    <source>
        <dbReference type="Proteomes" id="UP000814128"/>
    </source>
</evidence>
<reference evidence="1" key="1">
    <citation type="submission" date="2021-02" db="EMBL/GenBank/DDBJ databases">
        <authorList>
            <consortium name="DOE Joint Genome Institute"/>
            <person name="Ahrendt S."/>
            <person name="Looney B.P."/>
            <person name="Miyauchi S."/>
            <person name="Morin E."/>
            <person name="Drula E."/>
            <person name="Courty P.E."/>
            <person name="Chicoki N."/>
            <person name="Fauchery L."/>
            <person name="Kohler A."/>
            <person name="Kuo A."/>
            <person name="Labutti K."/>
            <person name="Pangilinan J."/>
            <person name="Lipzen A."/>
            <person name="Riley R."/>
            <person name="Andreopoulos W."/>
            <person name="He G."/>
            <person name="Johnson J."/>
            <person name="Barry K.W."/>
            <person name="Grigoriev I.V."/>
            <person name="Nagy L."/>
            <person name="Hibbett D."/>
            <person name="Henrissat B."/>
            <person name="Matheny P.B."/>
            <person name="Labbe J."/>
            <person name="Martin F."/>
        </authorList>
    </citation>
    <scope>NUCLEOTIDE SEQUENCE</scope>
    <source>
        <strain evidence="1">EC-137</strain>
    </source>
</reference>
<gene>
    <name evidence="1" type="ORF">K488DRAFT_85979</name>
</gene>
<accession>A0ACB8QKE8</accession>
<protein>
    <submittedName>
        <fullName evidence="1">Vps5 C terminal like-domain-containing protein</fullName>
    </submittedName>
</protein>
<evidence type="ECO:0000313" key="1">
    <source>
        <dbReference type="EMBL" id="KAI0032306.1"/>
    </source>
</evidence>
<keyword evidence="2" id="KW-1185">Reference proteome</keyword>
<proteinExistence type="predicted"/>
<dbReference type="EMBL" id="MU273550">
    <property type="protein sequence ID" value="KAI0032306.1"/>
    <property type="molecule type" value="Genomic_DNA"/>
</dbReference>
<name>A0ACB8QKE8_9AGAM</name>
<dbReference type="Proteomes" id="UP000814128">
    <property type="component" value="Unassembled WGS sequence"/>
</dbReference>
<organism evidence="1 2">
    <name type="scientific">Vararia minispora EC-137</name>
    <dbReference type="NCBI Taxonomy" id="1314806"/>
    <lineage>
        <taxon>Eukaryota</taxon>
        <taxon>Fungi</taxon>
        <taxon>Dikarya</taxon>
        <taxon>Basidiomycota</taxon>
        <taxon>Agaricomycotina</taxon>
        <taxon>Agaricomycetes</taxon>
        <taxon>Russulales</taxon>
        <taxon>Lachnocladiaceae</taxon>
        <taxon>Vararia</taxon>
    </lineage>
</organism>
<reference evidence="1" key="2">
    <citation type="journal article" date="2022" name="New Phytol.">
        <title>Evolutionary transition to the ectomycorrhizal habit in the genomes of a hyperdiverse lineage of mushroom-forming fungi.</title>
        <authorList>
            <person name="Looney B."/>
            <person name="Miyauchi S."/>
            <person name="Morin E."/>
            <person name="Drula E."/>
            <person name="Courty P.E."/>
            <person name="Kohler A."/>
            <person name="Kuo A."/>
            <person name="LaButti K."/>
            <person name="Pangilinan J."/>
            <person name="Lipzen A."/>
            <person name="Riley R."/>
            <person name="Andreopoulos W."/>
            <person name="He G."/>
            <person name="Johnson J."/>
            <person name="Nolan M."/>
            <person name="Tritt A."/>
            <person name="Barry K.W."/>
            <person name="Grigoriev I.V."/>
            <person name="Nagy L.G."/>
            <person name="Hibbett D."/>
            <person name="Henrissat B."/>
            <person name="Matheny P.B."/>
            <person name="Labbe J."/>
            <person name="Martin F.M."/>
        </authorList>
    </citation>
    <scope>NUCLEOTIDE SEQUENCE</scope>
    <source>
        <strain evidence="1">EC-137</strain>
    </source>
</reference>
<sequence length="687" mass="75971">MADFDDLLEQSQSALEDSPFANPFAQPRSSSPDPWSSYGTESSSSTFDYGTHNVFADDPSAPSSAAFDGSASTAASFEDEANVTPVPQTRQLEPEIGLEPELMPSEPLDPLDSTAANASEEPPSHSHGGALRRQPSAALPERTDTEPPLSSTSSSSRESASRPTSPRSPSPRESPPTRPISPPSAAPTPPPMHTETNAEEPSSARLPQRQSYVASKPLSPEQSRIITPLDQLATNNFPSLVLGGEAGGWGDSPNAYYRSELDSPAPVTTQAPTEEDEDDDKPLRPRPTDSSEKKPVAPMFIITVDDPQKVGDPIRGYTMYTVHTKTTSTIYAKPSFSVLRRYSDFLWLYETLSLNNPGVVVPPVPEKNTFGRFDDQFVQQRRMALENCITKIANHPVLCKDQDLKLFLESDTFSLDIKHRKAEIAHERGGLMSSIGHTLTGPRFVENDEWFDRQKSHLDTLEAQLRGFIKAIELASRNRSEVAISIGEFVQIISDLASSDIGQSLSHSLSALADLERKAQELESAQAQADLVTIMSTADEYARLINSVRLAFNSRIRMYYAWQNSEADARRVHQNHERNRAQGKILQDRLPHALNLVADAERRALDAKQEFEACSRLVKVEVARFERERVEDFKRSLEQFLDGMIVRQKEIIAAREDFQQLILKKVQSTAPPPQVHANGAMMTPSEA</sequence>
<comment type="caution">
    <text evidence="1">The sequence shown here is derived from an EMBL/GenBank/DDBJ whole genome shotgun (WGS) entry which is preliminary data.</text>
</comment>